<evidence type="ECO:0000313" key="1">
    <source>
        <dbReference type="EMBL" id="EAQ50593.1"/>
    </source>
</evidence>
<keyword evidence="2" id="KW-1185">Reference proteome</keyword>
<dbReference type="EMBL" id="AANC01000002">
    <property type="protein sequence ID" value="EAQ50593.1"/>
    <property type="molecule type" value="Genomic_DNA"/>
</dbReference>
<protein>
    <recommendedName>
        <fullName evidence="3">YuxK</fullName>
    </recommendedName>
</protein>
<organism evidence="1 2">
    <name type="scientific">Leeuwenhoekiella blandensis (strain CECT 7118 / CCUG 51940 / KCTC 22103 / MED217)</name>
    <name type="common">Flavobacterium sp. (strain MED217)</name>
    <dbReference type="NCBI Taxonomy" id="398720"/>
    <lineage>
        <taxon>Bacteria</taxon>
        <taxon>Pseudomonadati</taxon>
        <taxon>Bacteroidota</taxon>
        <taxon>Flavobacteriia</taxon>
        <taxon>Flavobacteriales</taxon>
        <taxon>Flavobacteriaceae</taxon>
        <taxon>Leeuwenhoekiella</taxon>
    </lineage>
</organism>
<evidence type="ECO:0008006" key="3">
    <source>
        <dbReference type="Google" id="ProtNLM"/>
    </source>
</evidence>
<dbReference type="InterPro" id="IPR052927">
    <property type="entry name" value="DCC_oxidoreductase"/>
</dbReference>
<reference evidence="1 2" key="1">
    <citation type="journal article" date="2007" name="Nature">
        <title>Light stimulates growth of proteorhodopsin-containing marine Flavobacteria.</title>
        <authorList>
            <person name="Gomez-Consarnau L."/>
            <person name="Gonzalez J.M."/>
            <person name="Coll-Llado M."/>
            <person name="Gourdon P."/>
            <person name="Pascher T."/>
            <person name="Neutze R."/>
            <person name="Pedros-Alio C."/>
            <person name="Pinhassi J."/>
        </authorList>
    </citation>
    <scope>NUCLEOTIDE SEQUENCE [LARGE SCALE GENOMIC DNA]</scope>
    <source>
        <strain evidence="1 2">MED217</strain>
    </source>
</reference>
<name>A3XIN1_LEEBM</name>
<dbReference type="HOGENOM" id="CLU_092206_2_1_10"/>
<dbReference type="PANTHER" id="PTHR33639">
    <property type="entry name" value="THIOL-DISULFIDE OXIDOREDUCTASE DCC"/>
    <property type="match status" value="1"/>
</dbReference>
<dbReference type="GO" id="GO:0015035">
    <property type="term" value="F:protein-disulfide reductase activity"/>
    <property type="evidence" value="ECO:0007669"/>
    <property type="project" value="InterPro"/>
</dbReference>
<dbReference type="Proteomes" id="UP000001601">
    <property type="component" value="Unassembled WGS sequence"/>
</dbReference>
<dbReference type="PANTHER" id="PTHR33639:SF2">
    <property type="entry name" value="DUF393 DOMAIN-CONTAINING PROTEIN"/>
    <property type="match status" value="1"/>
</dbReference>
<evidence type="ECO:0000313" key="2">
    <source>
        <dbReference type="Proteomes" id="UP000001601"/>
    </source>
</evidence>
<dbReference type="OrthoDB" id="9785438at2"/>
<dbReference type="Pfam" id="PF04134">
    <property type="entry name" value="DCC1-like"/>
    <property type="match status" value="1"/>
</dbReference>
<dbReference type="InterPro" id="IPR007263">
    <property type="entry name" value="DCC1-like"/>
</dbReference>
<gene>
    <name evidence="1" type="ORF">MED217_06157</name>
</gene>
<dbReference type="RefSeq" id="WP_009779615.1">
    <property type="nucleotide sequence ID" value="NZ_CH672395.1"/>
</dbReference>
<dbReference type="STRING" id="398720.MED217_06157"/>
<dbReference type="AlphaFoldDB" id="A3XIN1"/>
<accession>A3XIN1</accession>
<comment type="caution">
    <text evidence="1">The sequence shown here is derived from an EMBL/GenBank/DDBJ whole genome shotgun (WGS) entry which is preliminary data.</text>
</comment>
<proteinExistence type="predicted"/>
<dbReference type="eggNOG" id="COG3011">
    <property type="taxonomic scope" value="Bacteria"/>
</dbReference>
<sequence length="132" mass="15018">MQEKIILFDGVCNLCNGAINFIIKHDPKAKFKFAALQGETGKRLLAKHNINPKETDSIVLIDKNKVSVKSSAALRIAKDLNNAYPLLYGFMIIPNFIRNAVYDFIAAHRYKWFGKKESCMLPTPELKSRFLD</sequence>